<gene>
    <name evidence="2" type="primary">CCAP</name>
</gene>
<keyword evidence="1" id="KW-0732">Signal</keyword>
<feature type="signal peptide" evidence="1">
    <location>
        <begin position="1"/>
        <end position="23"/>
    </location>
</feature>
<proteinExistence type="evidence at transcript level"/>
<organism evidence="2">
    <name type="scientific">Chilo suppressalis</name>
    <name type="common">Asiatic rice borer moth</name>
    <dbReference type="NCBI Taxonomy" id="168631"/>
    <lineage>
        <taxon>Eukaryota</taxon>
        <taxon>Metazoa</taxon>
        <taxon>Ecdysozoa</taxon>
        <taxon>Arthropoda</taxon>
        <taxon>Hexapoda</taxon>
        <taxon>Insecta</taxon>
        <taxon>Pterygota</taxon>
        <taxon>Neoptera</taxon>
        <taxon>Endopterygota</taxon>
        <taxon>Lepidoptera</taxon>
        <taxon>Glossata</taxon>
        <taxon>Ditrysia</taxon>
        <taxon>Pyraloidea</taxon>
        <taxon>Crambidae</taxon>
        <taxon>Crambinae</taxon>
        <taxon>Chilo</taxon>
    </lineage>
</organism>
<dbReference type="Pfam" id="PF11105">
    <property type="entry name" value="CCAP"/>
    <property type="match status" value="1"/>
</dbReference>
<dbReference type="InterPro" id="IPR024276">
    <property type="entry name" value="CCAP"/>
</dbReference>
<name>A0A0S1U097_CHISP</name>
<dbReference type="AlphaFoldDB" id="A0A0S1U097"/>
<reference evidence="2" key="1">
    <citation type="submission" date="2015-06" db="EMBL/GenBank/DDBJ databases">
        <title>Identification of neuropeptides and their putative G protein-coupled receptors in the rice striped stem borer Chilo suppressalis.</title>
        <authorList>
            <person name="Xu G."/>
            <person name="Ye G.-Y."/>
        </authorList>
    </citation>
    <scope>NUCLEOTIDE SEQUENCE</scope>
</reference>
<accession>A0A0S1U097</accession>
<sequence length="128" mass="14338">MAPMSRLSLFVVAAILLMDSCSSASIPRNYDPRMTEEMVLTPKKRPFCNAFTGCGRKRSQGAPGMPVQELLRQRQFVDDDTLGSILDSENAIEELSRQILSEAKLWEAIQDASAEISRRKSKDAQFNQ</sequence>
<dbReference type="EMBL" id="KT005962">
    <property type="protein sequence ID" value="ALM30313.1"/>
    <property type="molecule type" value="mRNA"/>
</dbReference>
<feature type="chain" id="PRO_5006591283" evidence="1">
    <location>
        <begin position="24"/>
        <end position="128"/>
    </location>
</feature>
<protein>
    <submittedName>
        <fullName evidence="2">Crustacean cardioactive peptide</fullName>
    </submittedName>
</protein>
<evidence type="ECO:0000256" key="1">
    <source>
        <dbReference type="SAM" id="SignalP"/>
    </source>
</evidence>
<evidence type="ECO:0000313" key="2">
    <source>
        <dbReference type="EMBL" id="ALM30313.1"/>
    </source>
</evidence>